<proteinExistence type="predicted"/>
<evidence type="ECO:0000313" key="1">
    <source>
        <dbReference type="EMBL" id="JAD96214.1"/>
    </source>
</evidence>
<name>A0A0A9E629_ARUDO</name>
<dbReference type="AlphaFoldDB" id="A0A0A9E629"/>
<reference evidence="1" key="1">
    <citation type="submission" date="2014-09" db="EMBL/GenBank/DDBJ databases">
        <authorList>
            <person name="Magalhaes I.L.F."/>
            <person name="Oliveira U."/>
            <person name="Santos F.R."/>
            <person name="Vidigal T.H.D.A."/>
            <person name="Brescovit A.D."/>
            <person name="Santos A.J."/>
        </authorList>
    </citation>
    <scope>NUCLEOTIDE SEQUENCE</scope>
    <source>
        <tissue evidence="1">Shoot tissue taken approximately 20 cm above the soil surface</tissue>
    </source>
</reference>
<organism evidence="1">
    <name type="scientific">Arundo donax</name>
    <name type="common">Giant reed</name>
    <name type="synonym">Donax arundinaceus</name>
    <dbReference type="NCBI Taxonomy" id="35708"/>
    <lineage>
        <taxon>Eukaryota</taxon>
        <taxon>Viridiplantae</taxon>
        <taxon>Streptophyta</taxon>
        <taxon>Embryophyta</taxon>
        <taxon>Tracheophyta</taxon>
        <taxon>Spermatophyta</taxon>
        <taxon>Magnoliopsida</taxon>
        <taxon>Liliopsida</taxon>
        <taxon>Poales</taxon>
        <taxon>Poaceae</taxon>
        <taxon>PACMAD clade</taxon>
        <taxon>Arundinoideae</taxon>
        <taxon>Arundineae</taxon>
        <taxon>Arundo</taxon>
    </lineage>
</organism>
<protein>
    <submittedName>
        <fullName evidence="1">Uncharacterized protein</fullName>
    </submittedName>
</protein>
<reference evidence="1" key="2">
    <citation type="journal article" date="2015" name="Data Brief">
        <title>Shoot transcriptome of the giant reed, Arundo donax.</title>
        <authorList>
            <person name="Barrero R.A."/>
            <person name="Guerrero F.D."/>
            <person name="Moolhuijzen P."/>
            <person name="Goolsby J.A."/>
            <person name="Tidwell J."/>
            <person name="Bellgard S.E."/>
            <person name="Bellgard M.I."/>
        </authorList>
    </citation>
    <scope>NUCLEOTIDE SEQUENCE</scope>
    <source>
        <tissue evidence="1">Shoot tissue taken approximately 20 cm above the soil surface</tissue>
    </source>
</reference>
<dbReference type="EMBL" id="GBRH01201681">
    <property type="protein sequence ID" value="JAD96214.1"/>
    <property type="molecule type" value="Transcribed_RNA"/>
</dbReference>
<accession>A0A0A9E629</accession>
<sequence>MSPGPPSGKTPSARLSS</sequence>